<name>V5YP45_9BURK</name>
<keyword evidence="1" id="KW-0614">Plasmid</keyword>
<evidence type="ECO:0000313" key="1">
    <source>
        <dbReference type="EMBL" id="BAO19029.1"/>
    </source>
</evidence>
<accession>V5YP45</accession>
<organism evidence="1">
    <name type="scientific">Burkholderia sp. M701</name>
    <dbReference type="NCBI Taxonomy" id="326454"/>
    <lineage>
        <taxon>Bacteria</taxon>
        <taxon>Pseudomonadati</taxon>
        <taxon>Pseudomonadota</taxon>
        <taxon>Betaproteobacteria</taxon>
        <taxon>Burkholderiales</taxon>
        <taxon>Burkholderiaceae</taxon>
        <taxon>Burkholderia</taxon>
    </lineage>
</organism>
<protein>
    <submittedName>
        <fullName evidence="1">Uncharacterized protein</fullName>
    </submittedName>
</protein>
<reference evidence="1" key="1">
    <citation type="journal article" date="2014" name="Microbiology">
        <title>A 2,4-dichlorophenoxyacetic acid degradation plasmid pM7012 discloses distribution of an unclassified megaplasmid group across bacterial species.</title>
        <authorList>
            <person name="Sakai Y."/>
            <person name="Ogawa N."/>
            <person name="Shimomura Y."/>
            <person name="Fujii T."/>
        </authorList>
    </citation>
    <scope>NUCLEOTIDE SEQUENCE</scope>
    <source>
        <strain evidence="1">M701</strain>
    </source>
</reference>
<proteinExistence type="predicted"/>
<reference evidence="1" key="2">
    <citation type="submission" date="2024-06" db="EMBL/GenBank/DDBJ databases">
        <authorList>
            <person name="Sakai Y."/>
            <person name="Fujii T."/>
        </authorList>
    </citation>
    <scope>NUCLEOTIDE SEQUENCE</scope>
    <source>
        <strain evidence="1">M701</strain>
        <plasmid evidence="1">pM7012</plasmid>
    </source>
</reference>
<sequence length="121" mass="13480">MKDAIIGGLAQHGWCKDKILDFFNKPVDTFVGQATASIWLRFEEECDRWWLTAGNFTSAGENVLATSFAFFPVGISQNEIQQKIASLVASMDRDISRAFSVRMLDVVGYRPVKSWSASALV</sequence>
<dbReference type="AlphaFoldDB" id="V5YP45"/>
<geneLocation type="plasmid" evidence="1">
    <name>pM7012</name>
</geneLocation>
<dbReference type="RefSeq" id="WP_023842572.1">
    <property type="nucleotide sequence ID" value="NC_022995.1"/>
</dbReference>
<dbReference type="EMBL" id="AB853026">
    <property type="protein sequence ID" value="BAO19029.1"/>
    <property type="molecule type" value="Genomic_DNA"/>
</dbReference>